<protein>
    <submittedName>
        <fullName evidence="1">Uncharacterized protein</fullName>
    </submittedName>
</protein>
<sequence length="42" mass="4622">MGLQAIESSWEPLSALQQDVPAKVADYVSTTDEADELRDQVD</sequence>
<evidence type="ECO:0000313" key="1">
    <source>
        <dbReference type="EMBL" id="EEY53436.1"/>
    </source>
</evidence>
<dbReference type="VEuPathDB" id="FungiDB:PITG_07090"/>
<gene>
    <name evidence="1" type="ORF">PITG_07090</name>
</gene>
<reference evidence="2" key="1">
    <citation type="journal article" date="2009" name="Nature">
        <title>Genome sequence and analysis of the Irish potato famine pathogen Phytophthora infestans.</title>
        <authorList>
            <consortium name="The Broad Institute Genome Sequencing Platform"/>
            <person name="Haas B.J."/>
            <person name="Kamoun S."/>
            <person name="Zody M.C."/>
            <person name="Jiang R.H."/>
            <person name="Handsaker R.E."/>
            <person name="Cano L.M."/>
            <person name="Grabherr M."/>
            <person name="Kodira C.D."/>
            <person name="Raffaele S."/>
            <person name="Torto-Alalibo T."/>
            <person name="Bozkurt T.O."/>
            <person name="Ah-Fong A.M."/>
            <person name="Alvarado L."/>
            <person name="Anderson V.L."/>
            <person name="Armstrong M.R."/>
            <person name="Avrova A."/>
            <person name="Baxter L."/>
            <person name="Beynon J."/>
            <person name="Boevink P.C."/>
            <person name="Bollmann S.R."/>
            <person name="Bos J.I."/>
            <person name="Bulone V."/>
            <person name="Cai G."/>
            <person name="Cakir C."/>
            <person name="Carrington J.C."/>
            <person name="Chawner M."/>
            <person name="Conti L."/>
            <person name="Costanzo S."/>
            <person name="Ewan R."/>
            <person name="Fahlgren N."/>
            <person name="Fischbach M.A."/>
            <person name="Fugelstad J."/>
            <person name="Gilroy E.M."/>
            <person name="Gnerre S."/>
            <person name="Green P.J."/>
            <person name="Grenville-Briggs L.J."/>
            <person name="Griffith J."/>
            <person name="Grunwald N.J."/>
            <person name="Horn K."/>
            <person name="Horner N.R."/>
            <person name="Hu C.H."/>
            <person name="Huitema E."/>
            <person name="Jeong D.H."/>
            <person name="Jones A.M."/>
            <person name="Jones J.D."/>
            <person name="Jones R.W."/>
            <person name="Karlsson E.K."/>
            <person name="Kunjeti S.G."/>
            <person name="Lamour K."/>
            <person name="Liu Z."/>
            <person name="Ma L."/>
            <person name="Maclean D."/>
            <person name="Chibucos M.C."/>
            <person name="McDonald H."/>
            <person name="McWalters J."/>
            <person name="Meijer H.J."/>
            <person name="Morgan W."/>
            <person name="Morris P.F."/>
            <person name="Munro C.A."/>
            <person name="O'Neill K."/>
            <person name="Ospina-Giraldo M."/>
            <person name="Pinzon A."/>
            <person name="Pritchard L."/>
            <person name="Ramsahoye B."/>
            <person name="Ren Q."/>
            <person name="Restrepo S."/>
            <person name="Roy S."/>
            <person name="Sadanandom A."/>
            <person name="Savidor A."/>
            <person name="Schornack S."/>
            <person name="Schwartz D.C."/>
            <person name="Schumann U.D."/>
            <person name="Schwessinger B."/>
            <person name="Seyer L."/>
            <person name="Sharpe T."/>
            <person name="Silvar C."/>
            <person name="Song J."/>
            <person name="Studholme D.J."/>
            <person name="Sykes S."/>
            <person name="Thines M."/>
            <person name="van de Vondervoort P.J."/>
            <person name="Phuntumart V."/>
            <person name="Wawra S."/>
            <person name="Weide R."/>
            <person name="Win J."/>
            <person name="Young C."/>
            <person name="Zhou S."/>
            <person name="Fry W."/>
            <person name="Meyers B.C."/>
            <person name="van West P."/>
            <person name="Ristaino J."/>
            <person name="Govers F."/>
            <person name="Birch P.R."/>
            <person name="Whisson S.C."/>
            <person name="Judelson H.S."/>
            <person name="Nusbaum C."/>
        </authorList>
    </citation>
    <scope>NUCLEOTIDE SEQUENCE [LARGE SCALE GENOMIC DNA]</scope>
    <source>
        <strain evidence="2">T30-4</strain>
    </source>
</reference>
<dbReference type="AlphaFoldDB" id="D0N787"/>
<accession>D0N787</accession>
<dbReference type="HOGENOM" id="CLU_3261678_0_0_1"/>
<dbReference type="RefSeq" id="XP_002905054.1">
    <property type="nucleotide sequence ID" value="XM_002905008.1"/>
</dbReference>
<dbReference type="EMBL" id="DS028127">
    <property type="protein sequence ID" value="EEY53436.1"/>
    <property type="molecule type" value="Genomic_DNA"/>
</dbReference>
<dbReference type="OrthoDB" id="1903608at2759"/>
<evidence type="ECO:0000313" key="2">
    <source>
        <dbReference type="Proteomes" id="UP000006643"/>
    </source>
</evidence>
<organism evidence="1 2">
    <name type="scientific">Phytophthora infestans (strain T30-4)</name>
    <name type="common">Potato late blight agent</name>
    <dbReference type="NCBI Taxonomy" id="403677"/>
    <lineage>
        <taxon>Eukaryota</taxon>
        <taxon>Sar</taxon>
        <taxon>Stramenopiles</taxon>
        <taxon>Oomycota</taxon>
        <taxon>Peronosporomycetes</taxon>
        <taxon>Peronosporales</taxon>
        <taxon>Peronosporaceae</taxon>
        <taxon>Phytophthora</taxon>
    </lineage>
</organism>
<dbReference type="InParanoid" id="D0N787"/>
<proteinExistence type="predicted"/>
<keyword evidence="2" id="KW-1185">Reference proteome</keyword>
<dbReference type="KEGG" id="pif:PITG_07090"/>
<dbReference type="GeneID" id="9464051"/>
<name>D0N787_PHYIT</name>
<dbReference type="Proteomes" id="UP000006643">
    <property type="component" value="Unassembled WGS sequence"/>
</dbReference>